<dbReference type="GO" id="GO:0006355">
    <property type="term" value="P:regulation of DNA-templated transcription"/>
    <property type="evidence" value="ECO:0007669"/>
    <property type="project" value="InterPro"/>
</dbReference>
<dbReference type="Pfam" id="PF00376">
    <property type="entry name" value="MerR"/>
    <property type="match status" value="1"/>
</dbReference>
<reference evidence="3 4" key="1">
    <citation type="journal article" date="2015" name="Nature">
        <title>rRNA introns, odd ribosomes, and small enigmatic genomes across a large radiation of phyla.</title>
        <authorList>
            <person name="Brown C.T."/>
            <person name="Hug L.A."/>
            <person name="Thomas B.C."/>
            <person name="Sharon I."/>
            <person name="Castelle C.J."/>
            <person name="Singh A."/>
            <person name="Wilkins M.J."/>
            <person name="Williams K.H."/>
            <person name="Banfield J.F."/>
        </authorList>
    </citation>
    <scope>NUCLEOTIDE SEQUENCE [LARGE SCALE GENOMIC DNA]</scope>
</reference>
<proteinExistence type="predicted"/>
<dbReference type="CDD" id="cd04762">
    <property type="entry name" value="HTH_MerR-trunc"/>
    <property type="match status" value="1"/>
</dbReference>
<dbReference type="GO" id="GO:0003677">
    <property type="term" value="F:DNA binding"/>
    <property type="evidence" value="ECO:0007669"/>
    <property type="project" value="InterPro"/>
</dbReference>
<dbReference type="AlphaFoldDB" id="A0A0G0AXE2"/>
<organism evidence="3 4">
    <name type="scientific">Candidatus Woesebacteria bacterium GW2011_GWC2_31_9</name>
    <dbReference type="NCBI Taxonomy" id="1618586"/>
    <lineage>
        <taxon>Bacteria</taxon>
        <taxon>Candidatus Woeseibacteriota</taxon>
    </lineage>
</organism>
<comment type="caution">
    <text evidence="3">The sequence shown here is derived from an EMBL/GenBank/DDBJ whole genome shotgun (WGS) entry which is preliminary data.</text>
</comment>
<dbReference type="InterPro" id="IPR009061">
    <property type="entry name" value="DNA-bd_dom_put_sf"/>
</dbReference>
<keyword evidence="1" id="KW-0472">Membrane</keyword>
<evidence type="ECO:0000313" key="4">
    <source>
        <dbReference type="Proteomes" id="UP000034803"/>
    </source>
</evidence>
<keyword evidence="1" id="KW-1133">Transmembrane helix</keyword>
<dbReference type="SUPFAM" id="SSF46955">
    <property type="entry name" value="Putative DNA-binding domain"/>
    <property type="match status" value="1"/>
</dbReference>
<dbReference type="EMBL" id="LBOI01000013">
    <property type="protein sequence ID" value="KKP31245.1"/>
    <property type="molecule type" value="Genomic_DNA"/>
</dbReference>
<dbReference type="InterPro" id="IPR000551">
    <property type="entry name" value="MerR-type_HTH_dom"/>
</dbReference>
<protein>
    <submittedName>
        <fullName evidence="3">Transposase</fullName>
    </submittedName>
</protein>
<name>A0A0G0AXE2_9BACT</name>
<sequence length="100" mass="12091">MYMNTDLNIRLSISEASKLLKISKDTLRRWERNGYIKPLRTPTNRRYYNKLQLISIYNTHHKVKHIKIKSKIVINRWLIGLFIFFVIIDLTLLTIYLINK</sequence>
<feature type="transmembrane region" description="Helical" evidence="1">
    <location>
        <begin position="77"/>
        <end position="98"/>
    </location>
</feature>
<dbReference type="Gene3D" id="1.10.1660.10">
    <property type="match status" value="1"/>
</dbReference>
<evidence type="ECO:0000259" key="2">
    <source>
        <dbReference type="PROSITE" id="PS50937"/>
    </source>
</evidence>
<dbReference type="Proteomes" id="UP000034803">
    <property type="component" value="Unassembled WGS sequence"/>
</dbReference>
<keyword evidence="1" id="KW-0812">Transmembrane</keyword>
<dbReference type="PROSITE" id="PS50937">
    <property type="entry name" value="HTH_MERR_2"/>
    <property type="match status" value="1"/>
</dbReference>
<evidence type="ECO:0000313" key="3">
    <source>
        <dbReference type="EMBL" id="KKP31245.1"/>
    </source>
</evidence>
<accession>A0A0G0AXE2</accession>
<evidence type="ECO:0000256" key="1">
    <source>
        <dbReference type="SAM" id="Phobius"/>
    </source>
</evidence>
<feature type="domain" description="HTH merR-type" evidence="2">
    <location>
        <begin position="10"/>
        <end position="53"/>
    </location>
</feature>
<gene>
    <name evidence="3" type="ORF">UR21_C0013G0039</name>
</gene>